<evidence type="ECO:0000256" key="3">
    <source>
        <dbReference type="ARBA" id="ARBA00023295"/>
    </source>
</evidence>
<dbReference type="HOGENOM" id="CLU_285267_0_0_10"/>
<gene>
    <name evidence="5" type="ORF">AW14_05765</name>
</gene>
<dbReference type="InterPro" id="IPR005084">
    <property type="entry name" value="CBM6"/>
</dbReference>
<keyword evidence="1" id="KW-0732">Signal</keyword>
<evidence type="ECO:0000313" key="6">
    <source>
        <dbReference type="Proteomes" id="UP000032229"/>
    </source>
</evidence>
<dbReference type="Gene3D" id="2.60.120.260">
    <property type="entry name" value="Galactose-binding domain-like"/>
    <property type="match status" value="2"/>
</dbReference>
<sequence length="1094" mass="123156">MKKYLFFILLLLTTSLSWGQWLKADGKKIVNSNGEEVLLRGMGPGGWQIMEGYMMQTSGFAGSQHEIKGKLIDLMGEANTETFFNKWRENHFTKRDVDSLAAWGFNSIRIPMHYNLFTLPIEEEPIAGENTWIETGFELIDNVLEWAAPYSMYVILDMHATPGGQGRGSEINDYDPNKPSLWESQENRDKLVALWTRIADRYKDNPWIGGYDLINETHWDLGDQNALLREIYEDITQGIRGVGDNHILYIEGNSYANDHRGLLPPWDDNLVYSFHKYWSFNNTNDLDWILPLREQYNVPLWMGESGENSNTWFTDAITLFENNNIGWAWWTMRKIGDIDSPYAVDINPGYQKVIDYWKGEGPRPTEQETFDGMMQLAENLLIDNSRYRKDVPDAIIRQVQTNETKPYHGTPTAIPGIVYTSDFDLGKNNYAYYDTVVADYNLSTGNFTAWNSGWSYRNDGVDIESNNQTTNSNGFNIGFVNKGEWTKYTVQIDETAAYKVSFRLATQENGGEFYLSLDDQAVTSVQTVSSTGGWTQYTTFEVSDVLLTAGEHSLKLHFNNDIPFNVTSMAFEKTGEVLDVALNALNGNTGENEKSIEITISEALLASSLDGTLNQFTVFVNGEERVITSVTENPLKDRTFILTLDKYLIKSDDIKVSYSGAAIQSQSGKTLITFMDLPINNESPDRVVIPGLIQVEDYEYMIGLGIEDTTDEGGGQNFGFTDPGDYADYSIFVPQTGNYGIKFRIAGFNVGQIGLYSVDENDVETELVIVNTIITNGWQIWETVSDNLFIEEGIHKLRMRILAGGFNFNWMQFDLPDSDGDGVLDKDDLCPNTTANTVVDINGCEVFTLPTNNYSLTVLGETCRVENNGSINIIAKENYDYSVTLTGENYSETKSFTSEIGFEGLSAGTYTLCITINGVSNYEQCYTIIVTEPDELSVSTTGKNGNTKTGKGTSSKKVIVSLAGGEIYHINLNNEVTITRESKIELELMQGVNKLSVKTNKDCQGVYNETIVFNSQPFVYPNPIKNNTININSVEFYDKETPIEIYDLTGKLLFSKTYHATSNQLKVDVASIPHGIYILKVMLEKEIFNYKIIK</sequence>
<accession>A0A0C5VVV3</accession>
<dbReference type="Pfam" id="PF03422">
    <property type="entry name" value="CBM_6"/>
    <property type="match status" value="2"/>
</dbReference>
<evidence type="ECO:0000256" key="1">
    <source>
        <dbReference type="ARBA" id="ARBA00022729"/>
    </source>
</evidence>
<dbReference type="Pfam" id="PF18962">
    <property type="entry name" value="Por_Secre_tail"/>
    <property type="match status" value="1"/>
</dbReference>
<dbReference type="GO" id="GO:0008422">
    <property type="term" value="F:beta-glucosidase activity"/>
    <property type="evidence" value="ECO:0007669"/>
    <property type="project" value="TreeGrafter"/>
</dbReference>
<evidence type="ECO:0000313" key="5">
    <source>
        <dbReference type="EMBL" id="AJR03226.1"/>
    </source>
</evidence>
<name>A0A0C5VVV3_9FLAO</name>
<dbReference type="SUPFAM" id="SSF49785">
    <property type="entry name" value="Galactose-binding domain-like"/>
    <property type="match status" value="2"/>
</dbReference>
<dbReference type="InterPro" id="IPR028974">
    <property type="entry name" value="TSP_type-3_rpt"/>
</dbReference>
<protein>
    <submittedName>
        <fullName evidence="5">Glycosyl hydrolase</fullName>
    </submittedName>
</protein>
<dbReference type="NCBIfam" id="TIGR04183">
    <property type="entry name" value="Por_Secre_tail"/>
    <property type="match status" value="1"/>
</dbReference>
<evidence type="ECO:0000259" key="4">
    <source>
        <dbReference type="PROSITE" id="PS51175"/>
    </source>
</evidence>
<reference evidence="5 6" key="1">
    <citation type="submission" date="2014-02" db="EMBL/GenBank/DDBJ databases">
        <authorList>
            <person name="Young C.-C."/>
            <person name="Hameed A."/>
            <person name="Huang H.-C."/>
            <person name="Shahina M."/>
        </authorList>
    </citation>
    <scope>NUCLEOTIDE SEQUENCE [LARGE SCALE GENOMIC DNA]</scope>
    <source>
        <strain evidence="5 6">CC-SAMT-1</strain>
    </source>
</reference>
<dbReference type="GO" id="GO:0009986">
    <property type="term" value="C:cell surface"/>
    <property type="evidence" value="ECO:0007669"/>
    <property type="project" value="TreeGrafter"/>
</dbReference>
<dbReference type="PROSITE" id="PS51175">
    <property type="entry name" value="CBM6"/>
    <property type="match status" value="2"/>
</dbReference>
<dbReference type="Pfam" id="PF00150">
    <property type="entry name" value="Cellulase"/>
    <property type="match status" value="1"/>
</dbReference>
<dbReference type="RefSeq" id="WP_044637922.1">
    <property type="nucleotide sequence ID" value="NZ_CP007202.1"/>
</dbReference>
<keyword evidence="3" id="KW-0326">Glycosidase</keyword>
<dbReference type="SMART" id="SM00606">
    <property type="entry name" value="CBD_IV"/>
    <property type="match status" value="2"/>
</dbReference>
<dbReference type="GO" id="GO:0009251">
    <property type="term" value="P:glucan catabolic process"/>
    <property type="evidence" value="ECO:0007669"/>
    <property type="project" value="TreeGrafter"/>
</dbReference>
<dbReference type="PROSITE" id="PS00018">
    <property type="entry name" value="EF_HAND_1"/>
    <property type="match status" value="1"/>
</dbReference>
<feature type="domain" description="CBM6" evidence="4">
    <location>
        <begin position="448"/>
        <end position="572"/>
    </location>
</feature>
<keyword evidence="6" id="KW-1185">Reference proteome</keyword>
<dbReference type="InterPro" id="IPR018247">
    <property type="entry name" value="EF_Hand_1_Ca_BS"/>
</dbReference>
<feature type="domain" description="CBM6" evidence="4">
    <location>
        <begin position="691"/>
        <end position="814"/>
    </location>
</feature>
<dbReference type="GO" id="GO:0030246">
    <property type="term" value="F:carbohydrate binding"/>
    <property type="evidence" value="ECO:0007669"/>
    <property type="project" value="InterPro"/>
</dbReference>
<dbReference type="STRING" id="1454006.AW14_05765"/>
<dbReference type="InterPro" id="IPR001547">
    <property type="entry name" value="Glyco_hydro_5"/>
</dbReference>
<dbReference type="InterPro" id="IPR008979">
    <property type="entry name" value="Galactose-bd-like_sf"/>
</dbReference>
<dbReference type="Gene3D" id="3.20.20.80">
    <property type="entry name" value="Glycosidases"/>
    <property type="match status" value="1"/>
</dbReference>
<organism evidence="5 6">
    <name type="scientific">Siansivirga zeaxanthinifaciens CC-SAMT-1</name>
    <dbReference type="NCBI Taxonomy" id="1454006"/>
    <lineage>
        <taxon>Bacteria</taxon>
        <taxon>Pseudomonadati</taxon>
        <taxon>Bacteroidota</taxon>
        <taxon>Flavobacteriia</taxon>
        <taxon>Flavobacteriales</taxon>
        <taxon>Flavobacteriaceae</taxon>
        <taxon>Siansivirga</taxon>
    </lineage>
</organism>
<dbReference type="PANTHER" id="PTHR31297:SF13">
    <property type="entry name" value="PUTATIVE-RELATED"/>
    <property type="match status" value="1"/>
</dbReference>
<dbReference type="InterPro" id="IPR017853">
    <property type="entry name" value="GH"/>
</dbReference>
<dbReference type="EMBL" id="CP007202">
    <property type="protein sequence ID" value="AJR03226.1"/>
    <property type="molecule type" value="Genomic_DNA"/>
</dbReference>
<dbReference type="InterPro" id="IPR026444">
    <property type="entry name" value="Secre_tail"/>
</dbReference>
<dbReference type="OrthoDB" id="9800955at2"/>
<dbReference type="InterPro" id="IPR006584">
    <property type="entry name" value="Cellulose-bd_IV"/>
</dbReference>
<dbReference type="GO" id="GO:0005576">
    <property type="term" value="C:extracellular region"/>
    <property type="evidence" value="ECO:0007669"/>
    <property type="project" value="TreeGrafter"/>
</dbReference>
<dbReference type="SUPFAM" id="SSF51445">
    <property type="entry name" value="(Trans)glycosidases"/>
    <property type="match status" value="1"/>
</dbReference>
<keyword evidence="2 5" id="KW-0378">Hydrolase</keyword>
<evidence type="ECO:0000256" key="2">
    <source>
        <dbReference type="ARBA" id="ARBA00022801"/>
    </source>
</evidence>
<dbReference type="CDD" id="cd04080">
    <property type="entry name" value="CBM6_cellulase-like"/>
    <property type="match status" value="2"/>
</dbReference>
<dbReference type="PANTHER" id="PTHR31297">
    <property type="entry name" value="GLUCAN ENDO-1,6-BETA-GLUCOSIDASE B"/>
    <property type="match status" value="1"/>
</dbReference>
<proteinExistence type="predicted"/>
<dbReference type="PATRIC" id="fig|1454006.5.peg.1129"/>
<dbReference type="SUPFAM" id="SSF103647">
    <property type="entry name" value="TSP type-3 repeat"/>
    <property type="match status" value="1"/>
</dbReference>
<dbReference type="InterPro" id="IPR050386">
    <property type="entry name" value="Glycosyl_hydrolase_5"/>
</dbReference>
<dbReference type="AlphaFoldDB" id="A0A0C5VVV3"/>
<dbReference type="GO" id="GO:0005509">
    <property type="term" value="F:calcium ion binding"/>
    <property type="evidence" value="ECO:0007669"/>
    <property type="project" value="InterPro"/>
</dbReference>
<dbReference type="Proteomes" id="UP000032229">
    <property type="component" value="Chromosome"/>
</dbReference>
<dbReference type="KEGG" id="sze:AW14_05765"/>